<sequence>MRDHVALIDVKLAGCDLAQRNHDLFVAVEVLDQLWGASKELLCALGRDEHEREAVGDVLQAVLNGDASHGGLQSPEDGHDSTRGVYADQWGFVKSGRRNRWKTCHGDVKRREYSAILEIKGAKQVSCRGITRKA</sequence>
<accession>E0XQF3</accession>
<name>E0XQF3_9DELT</name>
<dbReference type="AlphaFoldDB" id="E0XQF3"/>
<reference evidence="1" key="1">
    <citation type="journal article" date="2011" name="Environ. Microbiol.">
        <title>Time-series analyses of Monterey Bay coastal microbial picoplankton using a 'genome proxy' microarray.</title>
        <authorList>
            <person name="Rich V.I."/>
            <person name="Pham V.D."/>
            <person name="Eppley J."/>
            <person name="Shi Y."/>
            <person name="DeLong E.F."/>
        </authorList>
    </citation>
    <scope>NUCLEOTIDE SEQUENCE</scope>
</reference>
<dbReference type="EMBL" id="GU474842">
    <property type="protein sequence ID" value="ADI16644.1"/>
    <property type="molecule type" value="Genomic_DNA"/>
</dbReference>
<proteinExistence type="predicted"/>
<dbReference type="AntiFam" id="ANF00230">
    <property type="entry name" value="Shadow ORF (opposite rpoZ)"/>
</dbReference>
<protein>
    <submittedName>
        <fullName evidence="1">Uncharacterized protein</fullName>
    </submittedName>
</protein>
<organism evidence="1">
    <name type="scientific">uncultured delta proteobacterium HF0010_01J10</name>
    <dbReference type="NCBI Taxonomy" id="710820"/>
    <lineage>
        <taxon>Bacteria</taxon>
        <taxon>Deltaproteobacteria</taxon>
        <taxon>environmental samples</taxon>
    </lineage>
</organism>
<evidence type="ECO:0000313" key="1">
    <source>
        <dbReference type="EMBL" id="ADI16644.1"/>
    </source>
</evidence>